<evidence type="ECO:0000256" key="1">
    <source>
        <dbReference type="ARBA" id="ARBA00001946"/>
    </source>
</evidence>
<gene>
    <name evidence="8" type="ORF">A2119_00025</name>
</gene>
<dbReference type="Gene3D" id="3.40.120.10">
    <property type="entry name" value="Alpha-D-Glucose-1,6-Bisphosphate, subunit A, domain 3"/>
    <property type="match status" value="1"/>
</dbReference>
<proteinExistence type="inferred from homology"/>
<comment type="similarity">
    <text evidence="2">Belongs to the phosphohexose mutase family.</text>
</comment>
<dbReference type="Proteomes" id="UP000178179">
    <property type="component" value="Unassembled WGS sequence"/>
</dbReference>
<feature type="domain" description="Alpha-D-phosphohexomutase alpha/beta/alpha" evidence="7">
    <location>
        <begin position="10"/>
        <end position="122"/>
    </location>
</feature>
<dbReference type="GO" id="GO:0016868">
    <property type="term" value="F:intramolecular phosphotransferase activity"/>
    <property type="evidence" value="ECO:0007669"/>
    <property type="project" value="InterPro"/>
</dbReference>
<evidence type="ECO:0000256" key="2">
    <source>
        <dbReference type="ARBA" id="ARBA00010231"/>
    </source>
</evidence>
<dbReference type="SUPFAM" id="SSF53738">
    <property type="entry name" value="Phosphoglucomutase, first 3 domains"/>
    <property type="match status" value="1"/>
</dbReference>
<organism evidence="8 9">
    <name type="scientific">Candidatus Colwellbacteria bacterium GWA2_46_10</name>
    <dbReference type="NCBI Taxonomy" id="1797684"/>
    <lineage>
        <taxon>Bacteria</taxon>
        <taxon>Candidatus Colwelliibacteriota</taxon>
    </lineage>
</organism>
<evidence type="ECO:0000256" key="6">
    <source>
        <dbReference type="ARBA" id="ARBA00023235"/>
    </source>
</evidence>
<evidence type="ECO:0000313" key="8">
    <source>
        <dbReference type="EMBL" id="OGY56470.1"/>
    </source>
</evidence>
<dbReference type="PANTHER" id="PTHR43771">
    <property type="entry name" value="PHOSPHOMANNOMUTASE"/>
    <property type="match status" value="1"/>
</dbReference>
<comment type="caution">
    <text evidence="8">The sequence shown here is derived from an EMBL/GenBank/DDBJ whole genome shotgun (WGS) entry which is preliminary data.</text>
</comment>
<accession>A0A1G1YXT9</accession>
<dbReference type="PROSITE" id="PS00710">
    <property type="entry name" value="PGM_PMM"/>
    <property type="match status" value="1"/>
</dbReference>
<dbReference type="AlphaFoldDB" id="A0A1G1YXT9"/>
<sequence>MTMDLTSRRAAFKKYDIRGVYPEMIDEDLVAVVARSLAAKVFKKGTVILGRDARNSSPSLYESAKLALGEFKDIKVENVGLMTTPMLVFLIHHLGAVGGIMITASHNPKEDNGVKAADTKGPIGGEEMWKLIQ</sequence>
<evidence type="ECO:0000313" key="9">
    <source>
        <dbReference type="Proteomes" id="UP000178179"/>
    </source>
</evidence>
<dbReference type="EMBL" id="MHIS01000014">
    <property type="protein sequence ID" value="OGY56470.1"/>
    <property type="molecule type" value="Genomic_DNA"/>
</dbReference>
<keyword evidence="4" id="KW-0479">Metal-binding</keyword>
<name>A0A1G1YXT9_9BACT</name>
<protein>
    <recommendedName>
        <fullName evidence="7">Alpha-D-phosphohexomutase alpha/beta/alpha domain-containing protein</fullName>
    </recommendedName>
</protein>
<keyword evidence="6" id="KW-0413">Isomerase</keyword>
<keyword evidence="5" id="KW-0460">Magnesium</keyword>
<dbReference type="PANTHER" id="PTHR43771:SF1">
    <property type="entry name" value="PHOSPHOMANNOMUTASE"/>
    <property type="match status" value="1"/>
</dbReference>
<dbReference type="InterPro" id="IPR005844">
    <property type="entry name" value="A-D-PHexomutase_a/b/a-I"/>
</dbReference>
<evidence type="ECO:0000256" key="5">
    <source>
        <dbReference type="ARBA" id="ARBA00022842"/>
    </source>
</evidence>
<evidence type="ECO:0000259" key="7">
    <source>
        <dbReference type="Pfam" id="PF02878"/>
    </source>
</evidence>
<keyword evidence="3" id="KW-0597">Phosphoprotein</keyword>
<dbReference type="InterPro" id="IPR016055">
    <property type="entry name" value="A-D-PHexomutase_a/b/a-I/II/III"/>
</dbReference>
<dbReference type="Pfam" id="PF02878">
    <property type="entry name" value="PGM_PMM_I"/>
    <property type="match status" value="1"/>
</dbReference>
<dbReference type="GO" id="GO:0000287">
    <property type="term" value="F:magnesium ion binding"/>
    <property type="evidence" value="ECO:0007669"/>
    <property type="project" value="InterPro"/>
</dbReference>
<reference evidence="8 9" key="1">
    <citation type="journal article" date="2016" name="Nat. Commun.">
        <title>Thousands of microbial genomes shed light on interconnected biogeochemical processes in an aquifer system.</title>
        <authorList>
            <person name="Anantharaman K."/>
            <person name="Brown C.T."/>
            <person name="Hug L.A."/>
            <person name="Sharon I."/>
            <person name="Castelle C.J."/>
            <person name="Probst A.J."/>
            <person name="Thomas B.C."/>
            <person name="Singh A."/>
            <person name="Wilkins M.J."/>
            <person name="Karaoz U."/>
            <person name="Brodie E.L."/>
            <person name="Williams K.H."/>
            <person name="Hubbard S.S."/>
            <person name="Banfield J.F."/>
        </authorList>
    </citation>
    <scope>NUCLEOTIDE SEQUENCE [LARGE SCALE GENOMIC DNA]</scope>
</reference>
<dbReference type="GO" id="GO:0005975">
    <property type="term" value="P:carbohydrate metabolic process"/>
    <property type="evidence" value="ECO:0007669"/>
    <property type="project" value="InterPro"/>
</dbReference>
<dbReference type="InterPro" id="IPR016066">
    <property type="entry name" value="A-D-PHexomutase_CS"/>
</dbReference>
<comment type="cofactor">
    <cofactor evidence="1">
        <name>Mg(2+)</name>
        <dbReference type="ChEBI" id="CHEBI:18420"/>
    </cofactor>
</comment>
<evidence type="ECO:0000256" key="3">
    <source>
        <dbReference type="ARBA" id="ARBA00022553"/>
    </source>
</evidence>
<evidence type="ECO:0000256" key="4">
    <source>
        <dbReference type="ARBA" id="ARBA00022723"/>
    </source>
</evidence>